<dbReference type="OrthoDB" id="3727384at2759"/>
<comment type="caution">
    <text evidence="1">The sequence shown here is derived from an EMBL/GenBank/DDBJ whole genome shotgun (WGS) entry which is preliminary data.</text>
</comment>
<dbReference type="AlphaFoldDB" id="A0A507ARQ0"/>
<dbReference type="RefSeq" id="XP_030995196.1">
    <property type="nucleotide sequence ID" value="XM_031140823.1"/>
</dbReference>
<dbReference type="InParanoid" id="A0A507ARQ0"/>
<accession>A0A507ARQ0</accession>
<evidence type="ECO:0008006" key="3">
    <source>
        <dbReference type="Google" id="ProtNLM"/>
    </source>
</evidence>
<proteinExistence type="predicted"/>
<evidence type="ECO:0000313" key="2">
    <source>
        <dbReference type="Proteomes" id="UP000319257"/>
    </source>
</evidence>
<dbReference type="EMBL" id="SKBQ01000034">
    <property type="protein sequence ID" value="TPX13485.1"/>
    <property type="molecule type" value="Genomic_DNA"/>
</dbReference>
<evidence type="ECO:0000313" key="1">
    <source>
        <dbReference type="EMBL" id="TPX13485.1"/>
    </source>
</evidence>
<dbReference type="Proteomes" id="UP000319257">
    <property type="component" value="Unassembled WGS sequence"/>
</dbReference>
<protein>
    <recommendedName>
        <fullName evidence="3">AA1-like domain-containing protein</fullName>
    </recommendedName>
</protein>
<organism evidence="1 2">
    <name type="scientific">Thyridium curvatum</name>
    <dbReference type="NCBI Taxonomy" id="1093900"/>
    <lineage>
        <taxon>Eukaryota</taxon>
        <taxon>Fungi</taxon>
        <taxon>Dikarya</taxon>
        <taxon>Ascomycota</taxon>
        <taxon>Pezizomycotina</taxon>
        <taxon>Sordariomycetes</taxon>
        <taxon>Sordariomycetidae</taxon>
        <taxon>Thyridiales</taxon>
        <taxon>Thyridiaceae</taxon>
        <taxon>Thyridium</taxon>
    </lineage>
</organism>
<keyword evidence="2" id="KW-1185">Reference proteome</keyword>
<sequence length="172" mass="18559">MGASMGLATDVAAAMPIRLGSLAPRVSTCSGAMSNSSFQISNMAYMSYQIEPNTFEEWPNGTHMSFEVANQANGAQVFCTFSELDGEVQDPSHPLWHACDDVGAVPTAEQDSTTETYAWFDKNTTVLSLNQTWSCGRHGDVPSTKFTVLASGEVHAECEDHSGETARTKIQL</sequence>
<dbReference type="GeneID" id="41973662"/>
<reference evidence="1 2" key="1">
    <citation type="submission" date="2019-06" db="EMBL/GenBank/DDBJ databases">
        <title>Draft genome sequence of the filamentous fungus Phialemoniopsis curvata isolated from diesel fuel.</title>
        <authorList>
            <person name="Varaljay V.A."/>
            <person name="Lyon W.J."/>
            <person name="Crouch A.L."/>
            <person name="Drake C.E."/>
            <person name="Hollomon J.M."/>
            <person name="Nadeau L.J."/>
            <person name="Nunn H.S."/>
            <person name="Stevenson B.S."/>
            <person name="Bojanowski C.L."/>
            <person name="Crookes-Goodson W.J."/>
        </authorList>
    </citation>
    <scope>NUCLEOTIDE SEQUENCE [LARGE SCALE GENOMIC DNA]</scope>
    <source>
        <strain evidence="1 2">D216</strain>
    </source>
</reference>
<gene>
    <name evidence="1" type="ORF">E0L32_006215</name>
</gene>
<name>A0A507ARQ0_9PEZI</name>